<dbReference type="PANTHER" id="PTHR33542:SF5">
    <property type="entry name" value="FERROCHELATASE CHE1"/>
    <property type="match status" value="1"/>
</dbReference>
<feature type="region of interest" description="Disordered" evidence="3">
    <location>
        <begin position="242"/>
        <end position="265"/>
    </location>
</feature>
<reference evidence="4" key="1">
    <citation type="submission" date="2019-08" db="EMBL/GenBank/DDBJ databases">
        <title>Complete genome sequence of a mangrove-derived Streptomyces xiamenensis.</title>
        <authorList>
            <person name="Xu J."/>
        </authorList>
    </citation>
    <scope>NUCLEOTIDE SEQUENCE</scope>
    <source>
        <strain evidence="4">318</strain>
    </source>
</reference>
<evidence type="ECO:0000313" key="4">
    <source>
        <dbReference type="EMBL" id="AKG42797.1"/>
    </source>
</evidence>
<evidence type="ECO:0000313" key="5">
    <source>
        <dbReference type="Proteomes" id="UP000034034"/>
    </source>
</evidence>
<dbReference type="STRING" id="408015.SXIM_14130"/>
<dbReference type="PANTHER" id="PTHR33542">
    <property type="entry name" value="SIROHYDROCHLORIN FERROCHELATASE, CHLOROPLASTIC"/>
    <property type="match status" value="1"/>
</dbReference>
<evidence type="ECO:0000256" key="1">
    <source>
        <dbReference type="ARBA" id="ARBA00022723"/>
    </source>
</evidence>
<keyword evidence="2" id="KW-0456">Lyase</keyword>
<dbReference type="CDD" id="cd03414">
    <property type="entry name" value="CbiX_SirB_C"/>
    <property type="match status" value="1"/>
</dbReference>
<dbReference type="RefSeq" id="WP_043176753.1">
    <property type="nucleotide sequence ID" value="NZ_CP009922.3"/>
</dbReference>
<dbReference type="HOGENOM" id="CLU_056929_3_0_11"/>
<dbReference type="EMBL" id="CP009922">
    <property type="protein sequence ID" value="AKG42797.1"/>
    <property type="molecule type" value="Genomic_DNA"/>
</dbReference>
<dbReference type="InterPro" id="IPR002762">
    <property type="entry name" value="CbiX-like"/>
</dbReference>
<accession>A0A0F7FSZ8</accession>
<dbReference type="Proteomes" id="UP000034034">
    <property type="component" value="Chromosome"/>
</dbReference>
<keyword evidence="1" id="KW-0479">Metal-binding</keyword>
<name>A0A0F7FSZ8_9ACTN</name>
<evidence type="ECO:0000256" key="3">
    <source>
        <dbReference type="SAM" id="MobiDB-lite"/>
    </source>
</evidence>
<dbReference type="Gene3D" id="3.40.50.1400">
    <property type="match status" value="2"/>
</dbReference>
<keyword evidence="5" id="KW-1185">Reference proteome</keyword>
<organism evidence="4 5">
    <name type="scientific">Streptomyces xiamenensis</name>
    <dbReference type="NCBI Taxonomy" id="408015"/>
    <lineage>
        <taxon>Bacteria</taxon>
        <taxon>Bacillati</taxon>
        <taxon>Actinomycetota</taxon>
        <taxon>Actinomycetes</taxon>
        <taxon>Kitasatosporales</taxon>
        <taxon>Streptomycetaceae</taxon>
        <taxon>Streptomyces</taxon>
    </lineage>
</organism>
<proteinExistence type="predicted"/>
<dbReference type="SUPFAM" id="SSF53800">
    <property type="entry name" value="Chelatase"/>
    <property type="match status" value="1"/>
</dbReference>
<sequence>MSARTIPTPTLVAVAHGSPDPRAERSITALLRLVRALRPGLRVEAGYLENNTPRLADTLAGLGAGGGGRAVLVPLLFSRGYHVKHDIPGVLERVRGGLTVTTAACLGPHPLLVDALHSRLVEAGYRRSADPDADGVVLAAAGSLDPESAAGTEYTAHMLADRLGGVPVRPAYASAARPTVAEAVAELRRSGRSRIAVASCFTAPGLFATRCAEAAPGVAAAPLGAHPALARLLLHRYDQARGAIPEPAPTPAPATRRPALVASEG</sequence>
<dbReference type="KEGG" id="sxi:SXIM_14130"/>
<dbReference type="Pfam" id="PF01903">
    <property type="entry name" value="CbiX"/>
    <property type="match status" value="2"/>
</dbReference>
<dbReference type="PATRIC" id="fig|408015.6.peg.1447"/>
<dbReference type="AlphaFoldDB" id="A0A0F7FSZ8"/>
<gene>
    <name evidence="4" type="ORF">SXIM_14130</name>
</gene>
<dbReference type="InterPro" id="IPR050963">
    <property type="entry name" value="Sirohydro_Cobaltochel/CbiX"/>
</dbReference>
<evidence type="ECO:0000256" key="2">
    <source>
        <dbReference type="ARBA" id="ARBA00023239"/>
    </source>
</evidence>
<protein>
    <submittedName>
        <fullName evidence="4">Secreted protein</fullName>
    </submittedName>
</protein>
<dbReference type="CDD" id="cd03416">
    <property type="entry name" value="CbiX_SirB_N"/>
    <property type="match status" value="1"/>
</dbReference>
<dbReference type="GO" id="GO:0046872">
    <property type="term" value="F:metal ion binding"/>
    <property type="evidence" value="ECO:0007669"/>
    <property type="project" value="UniProtKB-KW"/>
</dbReference>
<dbReference type="GO" id="GO:0016829">
    <property type="term" value="F:lyase activity"/>
    <property type="evidence" value="ECO:0007669"/>
    <property type="project" value="UniProtKB-KW"/>
</dbReference>